<evidence type="ECO:0000259" key="12">
    <source>
        <dbReference type="PROSITE" id="PS50146"/>
    </source>
</evidence>
<evidence type="ECO:0000313" key="13">
    <source>
        <dbReference type="EMBL" id="EUJ42014.1"/>
    </source>
</evidence>
<keyword evidence="8" id="KW-0443">Lipid metabolism</keyword>
<keyword evidence="3" id="KW-0444">Lipid biosynthesis</keyword>
<keyword evidence="9" id="KW-0594">Phospholipid biosynthesis</keyword>
<keyword evidence="11" id="KW-0812">Transmembrane</keyword>
<evidence type="ECO:0000313" key="14">
    <source>
        <dbReference type="Proteomes" id="UP000019243"/>
    </source>
</evidence>
<name>W7CQU0_9LIST</name>
<dbReference type="InterPro" id="IPR017438">
    <property type="entry name" value="ATP-NAD_kinase_N"/>
</dbReference>
<evidence type="ECO:0000256" key="5">
    <source>
        <dbReference type="ARBA" id="ARBA00022741"/>
    </source>
</evidence>
<dbReference type="Gene3D" id="3.40.50.10330">
    <property type="entry name" value="Probable inorganic polyphosphate/atp-NAD kinase, domain 1"/>
    <property type="match status" value="1"/>
</dbReference>
<dbReference type="Pfam" id="PF00781">
    <property type="entry name" value="DAGK_cat"/>
    <property type="match status" value="1"/>
</dbReference>
<comment type="similarity">
    <text evidence="2">Belongs to the diacylglycerol/lipid kinase family.</text>
</comment>
<dbReference type="GO" id="GO:0005524">
    <property type="term" value="F:ATP binding"/>
    <property type="evidence" value="ECO:0007669"/>
    <property type="project" value="UniProtKB-KW"/>
</dbReference>
<dbReference type="PANTHER" id="PTHR12358:SF54">
    <property type="entry name" value="SPHINGOSINE KINASE RELATED PROTEIN"/>
    <property type="match status" value="1"/>
</dbReference>
<dbReference type="GO" id="GO:0008654">
    <property type="term" value="P:phospholipid biosynthetic process"/>
    <property type="evidence" value="ECO:0007669"/>
    <property type="project" value="UniProtKB-KW"/>
</dbReference>
<gene>
    <name evidence="13" type="ORF">BCAMP_01395</name>
</gene>
<feature type="transmembrane region" description="Helical" evidence="11">
    <location>
        <begin position="170"/>
        <end position="190"/>
    </location>
</feature>
<dbReference type="NCBIfam" id="TIGR00147">
    <property type="entry name" value="YegS/Rv2252/BmrU family lipid kinase"/>
    <property type="match status" value="1"/>
</dbReference>
<comment type="caution">
    <text evidence="13">The sequence shown here is derived from an EMBL/GenBank/DDBJ whole genome shotgun (WGS) entry which is preliminary data.</text>
</comment>
<feature type="domain" description="DAGKc" evidence="12">
    <location>
        <begin position="1"/>
        <end position="140"/>
    </location>
</feature>
<keyword evidence="6 13" id="KW-0418">Kinase</keyword>
<dbReference type="PROSITE" id="PS50146">
    <property type="entry name" value="DAGK"/>
    <property type="match status" value="1"/>
</dbReference>
<dbReference type="PATRIC" id="fig|1265861.3.peg.270"/>
<dbReference type="EMBL" id="AODH01000004">
    <property type="protein sequence ID" value="EUJ42014.1"/>
    <property type="molecule type" value="Genomic_DNA"/>
</dbReference>
<dbReference type="Pfam" id="PF19279">
    <property type="entry name" value="YegS_C"/>
    <property type="match status" value="1"/>
</dbReference>
<sequence length="314" mass="34887">MRHKQIYMIINPTSGGGRGAVIGRQLSGMLNKQKIAYQQVTSQYAGETLALVKQYCRQYQTDEERPTLLIVGGDGTVNETIQAMGEDYRHIPIAYIAAGSGNDFARGSGLPRSPKKALAHILRLTEPQAFDIVHYHTVEKEKRGYFVNNLGLGFDALIVKIANQSRLKKFLNKLGLGTFTYVIALLRGYFKQAAFDLQIEMNGQTIAFPQAFLVTTTIHPYFGGGVAIAPMAQNNDAKMDLVVVRKVSLLKLVQLFGGMLLGGHHVKSVEFHHYQSSNMKLIIDEKVDGQIDGEVLGQSAYELTLETEQHLFWV</sequence>
<evidence type="ECO:0000256" key="4">
    <source>
        <dbReference type="ARBA" id="ARBA00022679"/>
    </source>
</evidence>
<evidence type="ECO:0000256" key="1">
    <source>
        <dbReference type="ARBA" id="ARBA00001946"/>
    </source>
</evidence>
<proteinExistence type="inferred from homology"/>
<keyword evidence="4" id="KW-0808">Transferase</keyword>
<comment type="cofactor">
    <cofactor evidence="1">
        <name>Mg(2+)</name>
        <dbReference type="ChEBI" id="CHEBI:18420"/>
    </cofactor>
</comment>
<evidence type="ECO:0000256" key="11">
    <source>
        <dbReference type="SAM" id="Phobius"/>
    </source>
</evidence>
<dbReference type="InterPro" id="IPR016064">
    <property type="entry name" value="NAD/diacylglycerol_kinase_sf"/>
</dbReference>
<dbReference type="InterPro" id="IPR050187">
    <property type="entry name" value="Lipid_Phosphate_FormReg"/>
</dbReference>
<dbReference type="InterPro" id="IPR001206">
    <property type="entry name" value="Diacylglycerol_kinase_cat_dom"/>
</dbReference>
<protein>
    <submittedName>
        <fullName evidence="13">Diacylglycerol kinase catalytic domain-containing protein</fullName>
    </submittedName>
</protein>
<evidence type="ECO:0000256" key="2">
    <source>
        <dbReference type="ARBA" id="ARBA00005983"/>
    </source>
</evidence>
<dbReference type="Proteomes" id="UP000019243">
    <property type="component" value="Unassembled WGS sequence"/>
</dbReference>
<evidence type="ECO:0000256" key="9">
    <source>
        <dbReference type="ARBA" id="ARBA00023209"/>
    </source>
</evidence>
<keyword evidence="11" id="KW-1133">Transmembrane helix</keyword>
<dbReference type="RefSeq" id="WP_156921085.1">
    <property type="nucleotide sequence ID" value="NZ_AODH01000004.1"/>
</dbReference>
<dbReference type="PANTHER" id="PTHR12358">
    <property type="entry name" value="SPHINGOSINE KINASE"/>
    <property type="match status" value="1"/>
</dbReference>
<keyword evidence="5" id="KW-0547">Nucleotide-binding</keyword>
<dbReference type="GO" id="GO:0016301">
    <property type="term" value="F:kinase activity"/>
    <property type="evidence" value="ECO:0007669"/>
    <property type="project" value="UniProtKB-KW"/>
</dbReference>
<keyword evidence="10" id="KW-1208">Phospholipid metabolism</keyword>
<dbReference type="SMART" id="SM00046">
    <property type="entry name" value="DAGKc"/>
    <property type="match status" value="1"/>
</dbReference>
<evidence type="ECO:0000256" key="6">
    <source>
        <dbReference type="ARBA" id="ARBA00022777"/>
    </source>
</evidence>
<dbReference type="Gene3D" id="2.60.200.40">
    <property type="match status" value="1"/>
</dbReference>
<reference evidence="13 14" key="1">
    <citation type="submission" date="2012-12" db="EMBL/GenBank/DDBJ databases">
        <title>Novel taxa of Listeriaceae from agricultural environments in the United States.</title>
        <authorList>
            <person name="den Bakker H.C."/>
            <person name="Allred A."/>
            <person name="Warchocki S."/>
            <person name="Wright E.M."/>
            <person name="Burrell A."/>
            <person name="Nightingale K.K."/>
            <person name="Kephart D."/>
            <person name="Wiedmann M."/>
        </authorList>
    </citation>
    <scope>NUCLEOTIDE SEQUENCE [LARGE SCALE GENOMIC DNA]</scope>
    <source>
        <strain evidence="13 14">FSL F6-1037</strain>
    </source>
</reference>
<evidence type="ECO:0000256" key="3">
    <source>
        <dbReference type="ARBA" id="ARBA00022516"/>
    </source>
</evidence>
<dbReference type="AlphaFoldDB" id="W7CQU0"/>
<organism evidence="13 14">
    <name type="scientific">Brochothrix campestris FSL F6-1037</name>
    <dbReference type="NCBI Taxonomy" id="1265861"/>
    <lineage>
        <taxon>Bacteria</taxon>
        <taxon>Bacillati</taxon>
        <taxon>Bacillota</taxon>
        <taxon>Bacilli</taxon>
        <taxon>Bacillales</taxon>
        <taxon>Listeriaceae</taxon>
        <taxon>Brochothrix</taxon>
    </lineage>
</organism>
<dbReference type="OrthoDB" id="142078at2"/>
<dbReference type="InterPro" id="IPR005218">
    <property type="entry name" value="Diacylglycerol/lipid_kinase"/>
</dbReference>
<keyword evidence="7" id="KW-0067">ATP-binding</keyword>
<evidence type="ECO:0000256" key="8">
    <source>
        <dbReference type="ARBA" id="ARBA00023098"/>
    </source>
</evidence>
<keyword evidence="14" id="KW-1185">Reference proteome</keyword>
<dbReference type="SUPFAM" id="SSF111331">
    <property type="entry name" value="NAD kinase/diacylglycerol kinase-like"/>
    <property type="match status" value="1"/>
</dbReference>
<dbReference type="STRING" id="1265861.BCAMP_01395"/>
<dbReference type="InterPro" id="IPR045540">
    <property type="entry name" value="YegS/DAGK_C"/>
</dbReference>
<evidence type="ECO:0000256" key="7">
    <source>
        <dbReference type="ARBA" id="ARBA00022840"/>
    </source>
</evidence>
<keyword evidence="11" id="KW-0472">Membrane</keyword>
<evidence type="ECO:0000256" key="10">
    <source>
        <dbReference type="ARBA" id="ARBA00023264"/>
    </source>
</evidence>
<accession>W7CQU0</accession>